<name>J3PBF5_GAET3</name>
<sequence>MIFTLYSAVAIVFAASCATATPMALPDTSIESGLSTHATSIGLTADEFLKSNGTYRDATLLPRRHPGACPLAPGCATTWTRATRARPRSAALFSELITNVTVACPPKTKMVVLGLQPGRAALGARRGAGHAPRRCAEQRARATVTLGDTRKEQDGGAIPPLPPRTRPSSSATRRT</sequence>
<keyword evidence="5" id="KW-1185">Reference proteome</keyword>
<dbReference type="HOGENOM" id="CLU_1532653_0_0_1"/>
<dbReference type="GeneID" id="20351286"/>
<evidence type="ECO:0000256" key="2">
    <source>
        <dbReference type="SAM" id="SignalP"/>
    </source>
</evidence>
<protein>
    <submittedName>
        <fullName evidence="3 4">Uncharacterized protein</fullName>
    </submittedName>
</protein>
<feature type="signal peptide" evidence="2">
    <location>
        <begin position="1"/>
        <end position="20"/>
    </location>
</feature>
<reference evidence="4" key="5">
    <citation type="submission" date="2018-04" db="UniProtKB">
        <authorList>
            <consortium name="EnsemblFungi"/>
        </authorList>
    </citation>
    <scope>IDENTIFICATION</scope>
    <source>
        <strain evidence="4">R3-111a-1</strain>
    </source>
</reference>
<dbReference type="AlphaFoldDB" id="J3PBF5"/>
<dbReference type="EMBL" id="GL385400">
    <property type="protein sequence ID" value="EJT71572.1"/>
    <property type="molecule type" value="Genomic_DNA"/>
</dbReference>
<evidence type="ECO:0000313" key="4">
    <source>
        <dbReference type="EnsemblFungi" id="EJT71572"/>
    </source>
</evidence>
<dbReference type="VEuPathDB" id="FungiDB:GGTG_10828"/>
<reference evidence="4" key="4">
    <citation type="journal article" date="2015" name="G3 (Bethesda)">
        <title>Genome sequences of three phytopathogenic species of the Magnaporthaceae family of fungi.</title>
        <authorList>
            <person name="Okagaki L.H."/>
            <person name="Nunes C.C."/>
            <person name="Sailsbery J."/>
            <person name="Clay B."/>
            <person name="Brown D."/>
            <person name="John T."/>
            <person name="Oh Y."/>
            <person name="Young N."/>
            <person name="Fitzgerald M."/>
            <person name="Haas B.J."/>
            <person name="Zeng Q."/>
            <person name="Young S."/>
            <person name="Adiconis X."/>
            <person name="Fan L."/>
            <person name="Levin J.Z."/>
            <person name="Mitchell T.K."/>
            <person name="Okubara P.A."/>
            <person name="Farman M.L."/>
            <person name="Kohn L.M."/>
            <person name="Birren B."/>
            <person name="Ma L.-J."/>
            <person name="Dean R.A."/>
        </authorList>
    </citation>
    <scope>NUCLEOTIDE SEQUENCE</scope>
    <source>
        <strain evidence="4">R3-111a-1</strain>
    </source>
</reference>
<organism evidence="3">
    <name type="scientific">Gaeumannomyces tritici (strain R3-111a-1)</name>
    <name type="common">Wheat and barley take-all root rot fungus</name>
    <name type="synonym">Gaeumannomyces graminis var. tritici</name>
    <dbReference type="NCBI Taxonomy" id="644352"/>
    <lineage>
        <taxon>Eukaryota</taxon>
        <taxon>Fungi</taxon>
        <taxon>Dikarya</taxon>
        <taxon>Ascomycota</taxon>
        <taxon>Pezizomycotina</taxon>
        <taxon>Sordariomycetes</taxon>
        <taxon>Sordariomycetidae</taxon>
        <taxon>Magnaporthales</taxon>
        <taxon>Magnaporthaceae</taxon>
        <taxon>Gaeumannomyces</taxon>
    </lineage>
</organism>
<evidence type="ECO:0000313" key="5">
    <source>
        <dbReference type="Proteomes" id="UP000006039"/>
    </source>
</evidence>
<dbReference type="EnsemblFungi" id="EJT71572">
    <property type="protein sequence ID" value="EJT71572"/>
    <property type="gene ID" value="GGTG_10828"/>
</dbReference>
<gene>
    <name evidence="4" type="primary">20351286</name>
    <name evidence="3" type="ORF">GGTG_10828</name>
</gene>
<feature type="region of interest" description="Disordered" evidence="1">
    <location>
        <begin position="144"/>
        <end position="175"/>
    </location>
</feature>
<feature type="compositionally biased region" description="Low complexity" evidence="1">
    <location>
        <begin position="166"/>
        <end position="175"/>
    </location>
</feature>
<proteinExistence type="predicted"/>
<reference evidence="3" key="2">
    <citation type="submission" date="2010-07" db="EMBL/GenBank/DDBJ databases">
        <authorList>
            <consortium name="The Broad Institute Genome Sequencing Platform"/>
            <consortium name="Broad Institute Genome Sequencing Center for Infectious Disease"/>
            <person name="Ma L.-J."/>
            <person name="Dead R."/>
            <person name="Young S."/>
            <person name="Zeng Q."/>
            <person name="Koehrsen M."/>
            <person name="Alvarado L."/>
            <person name="Berlin A."/>
            <person name="Chapman S.B."/>
            <person name="Chen Z."/>
            <person name="Freedman E."/>
            <person name="Gellesch M."/>
            <person name="Goldberg J."/>
            <person name="Griggs A."/>
            <person name="Gujja S."/>
            <person name="Heilman E.R."/>
            <person name="Heiman D."/>
            <person name="Hepburn T."/>
            <person name="Howarth C."/>
            <person name="Jen D."/>
            <person name="Larson L."/>
            <person name="Mehta T."/>
            <person name="Neiman D."/>
            <person name="Pearson M."/>
            <person name="Roberts A."/>
            <person name="Saif S."/>
            <person name="Shea T."/>
            <person name="Shenoy N."/>
            <person name="Sisk P."/>
            <person name="Stolte C."/>
            <person name="Sykes S."/>
            <person name="Walk T."/>
            <person name="White J."/>
            <person name="Yandava C."/>
            <person name="Haas B."/>
            <person name="Nusbaum C."/>
            <person name="Birren B."/>
        </authorList>
    </citation>
    <scope>NUCLEOTIDE SEQUENCE</scope>
    <source>
        <strain evidence="3">R3-111a-1</strain>
    </source>
</reference>
<reference evidence="5" key="1">
    <citation type="submission" date="2010-07" db="EMBL/GenBank/DDBJ databases">
        <title>The genome sequence of Gaeumannomyces graminis var. tritici strain R3-111a-1.</title>
        <authorList>
            <consortium name="The Broad Institute Genome Sequencing Platform"/>
            <person name="Ma L.-J."/>
            <person name="Dead R."/>
            <person name="Young S."/>
            <person name="Zeng Q."/>
            <person name="Koehrsen M."/>
            <person name="Alvarado L."/>
            <person name="Berlin A."/>
            <person name="Chapman S.B."/>
            <person name="Chen Z."/>
            <person name="Freedman E."/>
            <person name="Gellesch M."/>
            <person name="Goldberg J."/>
            <person name="Griggs A."/>
            <person name="Gujja S."/>
            <person name="Heilman E.R."/>
            <person name="Heiman D."/>
            <person name="Hepburn T."/>
            <person name="Howarth C."/>
            <person name="Jen D."/>
            <person name="Larson L."/>
            <person name="Mehta T."/>
            <person name="Neiman D."/>
            <person name="Pearson M."/>
            <person name="Roberts A."/>
            <person name="Saif S."/>
            <person name="Shea T."/>
            <person name="Shenoy N."/>
            <person name="Sisk P."/>
            <person name="Stolte C."/>
            <person name="Sykes S."/>
            <person name="Walk T."/>
            <person name="White J."/>
            <person name="Yandava C."/>
            <person name="Haas B."/>
            <person name="Nusbaum C."/>
            <person name="Birren B."/>
        </authorList>
    </citation>
    <scope>NUCLEOTIDE SEQUENCE [LARGE SCALE GENOMIC DNA]</scope>
    <source>
        <strain evidence="5">R3-111a-1</strain>
    </source>
</reference>
<reference evidence="3" key="3">
    <citation type="submission" date="2010-09" db="EMBL/GenBank/DDBJ databases">
        <title>Annotation of Gaeumannomyces graminis var. tritici R3-111a-1.</title>
        <authorList>
            <consortium name="The Broad Institute Genome Sequencing Platform"/>
            <person name="Ma L.-J."/>
            <person name="Dead R."/>
            <person name="Young S.K."/>
            <person name="Zeng Q."/>
            <person name="Gargeya S."/>
            <person name="Fitzgerald M."/>
            <person name="Haas B."/>
            <person name="Abouelleil A."/>
            <person name="Alvarado L."/>
            <person name="Arachchi H.M."/>
            <person name="Berlin A."/>
            <person name="Brown A."/>
            <person name="Chapman S.B."/>
            <person name="Chen Z."/>
            <person name="Dunbar C."/>
            <person name="Freedman E."/>
            <person name="Gearin G."/>
            <person name="Gellesch M."/>
            <person name="Goldberg J."/>
            <person name="Griggs A."/>
            <person name="Gujja S."/>
            <person name="Heiman D."/>
            <person name="Howarth C."/>
            <person name="Larson L."/>
            <person name="Lui A."/>
            <person name="MacDonald P.J.P."/>
            <person name="Mehta T."/>
            <person name="Montmayeur A."/>
            <person name="Murphy C."/>
            <person name="Neiman D."/>
            <person name="Pearson M."/>
            <person name="Priest M."/>
            <person name="Roberts A."/>
            <person name="Saif S."/>
            <person name="Shea T."/>
            <person name="Shenoy N."/>
            <person name="Sisk P."/>
            <person name="Stolte C."/>
            <person name="Sykes S."/>
            <person name="Yandava C."/>
            <person name="Wortman J."/>
            <person name="Nusbaum C."/>
            <person name="Birren B."/>
        </authorList>
    </citation>
    <scope>NUCLEOTIDE SEQUENCE</scope>
    <source>
        <strain evidence="3">R3-111a-1</strain>
    </source>
</reference>
<evidence type="ECO:0000313" key="3">
    <source>
        <dbReference type="EMBL" id="EJT71572.1"/>
    </source>
</evidence>
<feature type="chain" id="PRO_5015095200" evidence="2">
    <location>
        <begin position="21"/>
        <end position="175"/>
    </location>
</feature>
<evidence type="ECO:0000256" key="1">
    <source>
        <dbReference type="SAM" id="MobiDB-lite"/>
    </source>
</evidence>
<dbReference type="RefSeq" id="XP_009226969.1">
    <property type="nucleotide sequence ID" value="XM_009228705.1"/>
</dbReference>
<keyword evidence="2" id="KW-0732">Signal</keyword>
<dbReference type="Proteomes" id="UP000006039">
    <property type="component" value="Unassembled WGS sequence"/>
</dbReference>
<accession>J3PBF5</accession>